<keyword evidence="3" id="KW-1185">Reference proteome</keyword>
<sequence length="102" mass="11553">MLVPLRLLLLVCTTQASHFYGTVITYYPKNTNTDGSLTVVLRYKLNFDDCTRGDTWDCRSLNCGTQTSLALNVVDQVSTGEWCQREGIMTRRVPSNAQFQLQ</sequence>
<feature type="signal peptide" evidence="1">
    <location>
        <begin position="1"/>
        <end position="16"/>
    </location>
</feature>
<proteinExistence type="predicted"/>
<evidence type="ECO:0000256" key="1">
    <source>
        <dbReference type="SAM" id="SignalP"/>
    </source>
</evidence>
<dbReference type="Proteomes" id="UP001346869">
    <property type="component" value="Unassembled WGS sequence"/>
</dbReference>
<keyword evidence="1" id="KW-0732">Signal</keyword>
<name>A0AAN7WD42_ELEMC</name>
<protein>
    <submittedName>
        <fullName evidence="2">Uncharacterized protein</fullName>
    </submittedName>
</protein>
<dbReference type="EMBL" id="JAUZQC010000025">
    <property type="protein sequence ID" value="KAK5848178.1"/>
    <property type="molecule type" value="Genomic_DNA"/>
</dbReference>
<comment type="caution">
    <text evidence="2">The sequence shown here is derived from an EMBL/GenBank/DDBJ whole genome shotgun (WGS) entry which is preliminary data.</text>
</comment>
<evidence type="ECO:0000313" key="3">
    <source>
        <dbReference type="Proteomes" id="UP001346869"/>
    </source>
</evidence>
<feature type="chain" id="PRO_5043000335" evidence="1">
    <location>
        <begin position="17"/>
        <end position="102"/>
    </location>
</feature>
<reference evidence="2 3" key="1">
    <citation type="journal article" date="2023" name="Genes (Basel)">
        <title>Chromosome-Level Genome Assembly and Circadian Gene Repertoire of the Patagonia Blennie Eleginops maclovinus-The Closest Ancestral Proxy of Antarctic Cryonotothenioids.</title>
        <authorList>
            <person name="Cheng C.C."/>
            <person name="Rivera-Colon A.G."/>
            <person name="Minhas B.F."/>
            <person name="Wilson L."/>
            <person name="Rayamajhi N."/>
            <person name="Vargas-Chacoff L."/>
            <person name="Catchen J.M."/>
        </authorList>
    </citation>
    <scope>NUCLEOTIDE SEQUENCE [LARGE SCALE GENOMIC DNA]</scope>
    <source>
        <strain evidence="2">JMC-PN-2008</strain>
    </source>
</reference>
<accession>A0AAN7WD42</accession>
<evidence type="ECO:0000313" key="2">
    <source>
        <dbReference type="EMBL" id="KAK5848178.1"/>
    </source>
</evidence>
<reference evidence="2 3" key="2">
    <citation type="journal article" date="2023" name="Mol. Biol. Evol.">
        <title>Genomics of Secondarily Temperate Adaptation in the Only Non-Antarctic Icefish.</title>
        <authorList>
            <person name="Rivera-Colon A.G."/>
            <person name="Rayamajhi N."/>
            <person name="Minhas B.F."/>
            <person name="Madrigal G."/>
            <person name="Bilyk K.T."/>
            <person name="Yoon V."/>
            <person name="Hune M."/>
            <person name="Gregory S."/>
            <person name="Cheng C.H.C."/>
            <person name="Catchen J.M."/>
        </authorList>
    </citation>
    <scope>NUCLEOTIDE SEQUENCE [LARGE SCALE GENOMIC DNA]</scope>
    <source>
        <strain evidence="2">JMC-PN-2008</strain>
    </source>
</reference>
<organism evidence="2 3">
    <name type="scientific">Eleginops maclovinus</name>
    <name type="common">Patagonian blennie</name>
    <name type="synonym">Eleginus maclovinus</name>
    <dbReference type="NCBI Taxonomy" id="56733"/>
    <lineage>
        <taxon>Eukaryota</taxon>
        <taxon>Metazoa</taxon>
        <taxon>Chordata</taxon>
        <taxon>Craniata</taxon>
        <taxon>Vertebrata</taxon>
        <taxon>Euteleostomi</taxon>
        <taxon>Actinopterygii</taxon>
        <taxon>Neopterygii</taxon>
        <taxon>Teleostei</taxon>
        <taxon>Neoteleostei</taxon>
        <taxon>Acanthomorphata</taxon>
        <taxon>Eupercaria</taxon>
        <taxon>Perciformes</taxon>
        <taxon>Notothenioidei</taxon>
        <taxon>Eleginopidae</taxon>
        <taxon>Eleginops</taxon>
    </lineage>
</organism>
<dbReference type="AlphaFoldDB" id="A0AAN7WD42"/>
<gene>
    <name evidence="2" type="ORF">PBY51_005814</name>
</gene>